<feature type="domain" description="L27" evidence="15">
    <location>
        <begin position="170"/>
        <end position="230"/>
    </location>
</feature>
<dbReference type="FunFam" id="2.30.42.10:FF:000107">
    <property type="entry name" value="26S proteasome non-ATPase regulatory subunit 9"/>
    <property type="match status" value="1"/>
</dbReference>
<dbReference type="InterPro" id="IPR020590">
    <property type="entry name" value="Guanylate_kinase_CS"/>
</dbReference>
<feature type="domain" description="PDZ" evidence="14">
    <location>
        <begin position="512"/>
        <end position="602"/>
    </location>
</feature>
<feature type="region of interest" description="Disordered" evidence="11">
    <location>
        <begin position="837"/>
        <end position="898"/>
    </location>
</feature>
<accession>A0A915P3V9</accession>
<name>A0A915P3V9_9BILA</name>
<dbReference type="SMART" id="SM00072">
    <property type="entry name" value="GuKc"/>
    <property type="match status" value="1"/>
</dbReference>
<dbReference type="CDD" id="cd00071">
    <property type="entry name" value="GMPK"/>
    <property type="match status" value="1"/>
</dbReference>
<evidence type="ECO:0000256" key="9">
    <source>
        <dbReference type="ARBA" id="ARBA00023186"/>
    </source>
</evidence>
<dbReference type="GO" id="GO:0034330">
    <property type="term" value="P:cell junction organization"/>
    <property type="evidence" value="ECO:0007669"/>
    <property type="project" value="UniProtKB-ARBA"/>
</dbReference>
<dbReference type="SUPFAM" id="SSF101288">
    <property type="entry name" value="L27 domain"/>
    <property type="match status" value="1"/>
</dbReference>
<evidence type="ECO:0000313" key="17">
    <source>
        <dbReference type="WBParaSite" id="scf7180000422447.g8991"/>
    </source>
</evidence>
<dbReference type="GO" id="GO:0098609">
    <property type="term" value="P:cell-cell adhesion"/>
    <property type="evidence" value="ECO:0007669"/>
    <property type="project" value="TreeGrafter"/>
</dbReference>
<feature type="domain" description="PDZ" evidence="14">
    <location>
        <begin position="664"/>
        <end position="731"/>
    </location>
</feature>
<evidence type="ECO:0000256" key="4">
    <source>
        <dbReference type="ARBA" id="ARBA00007014"/>
    </source>
</evidence>
<feature type="compositionally biased region" description="Basic residues" evidence="11">
    <location>
        <begin position="848"/>
        <end position="862"/>
    </location>
</feature>
<comment type="subcellular location">
    <subcellularLocation>
        <location evidence="2">Cell membrane</location>
    </subcellularLocation>
    <subcellularLocation>
        <location evidence="1">Membrane</location>
        <topology evidence="1">Peripheral membrane protein</topology>
    </subcellularLocation>
</comment>
<dbReference type="SUPFAM" id="SSF50044">
    <property type="entry name" value="SH3-domain"/>
    <property type="match status" value="1"/>
</dbReference>
<feature type="compositionally biased region" description="Polar residues" evidence="11">
    <location>
        <begin position="934"/>
        <end position="945"/>
    </location>
</feature>
<keyword evidence="5 10" id="KW-0728">SH3 domain</keyword>
<dbReference type="InterPro" id="IPR036028">
    <property type="entry name" value="SH3-like_dom_sf"/>
</dbReference>
<dbReference type="SMART" id="SM00228">
    <property type="entry name" value="PDZ"/>
    <property type="match status" value="4"/>
</dbReference>
<evidence type="ECO:0000313" key="16">
    <source>
        <dbReference type="Proteomes" id="UP000887560"/>
    </source>
</evidence>
<keyword evidence="9" id="KW-0143">Chaperone</keyword>
<dbReference type="Gene3D" id="1.10.287.470">
    <property type="entry name" value="Helix hairpin bin"/>
    <property type="match status" value="1"/>
</dbReference>
<feature type="region of interest" description="Disordered" evidence="11">
    <location>
        <begin position="931"/>
        <end position="983"/>
    </location>
</feature>
<dbReference type="GO" id="GO:0045197">
    <property type="term" value="P:establishment or maintenance of epithelial cell apical/basal polarity"/>
    <property type="evidence" value="ECO:0007669"/>
    <property type="project" value="TreeGrafter"/>
</dbReference>
<dbReference type="Gene3D" id="2.30.42.10">
    <property type="match status" value="4"/>
</dbReference>
<dbReference type="InterPro" id="IPR036892">
    <property type="entry name" value="L27_dom_sf"/>
</dbReference>
<dbReference type="PROSITE" id="PS50106">
    <property type="entry name" value="PDZ"/>
    <property type="match status" value="3"/>
</dbReference>
<dbReference type="SUPFAM" id="SSF52540">
    <property type="entry name" value="P-loop containing nucleoside triphosphate hydrolases"/>
    <property type="match status" value="1"/>
</dbReference>
<dbReference type="SUPFAM" id="SSF50156">
    <property type="entry name" value="PDZ domain-like"/>
    <property type="match status" value="4"/>
</dbReference>
<feature type="domain" description="PDZ" evidence="14">
    <location>
        <begin position="363"/>
        <end position="447"/>
    </location>
</feature>
<dbReference type="GO" id="GO:0098968">
    <property type="term" value="P:neurotransmitter receptor transport postsynaptic membrane to endosome"/>
    <property type="evidence" value="ECO:0007669"/>
    <property type="project" value="TreeGrafter"/>
</dbReference>
<keyword evidence="8" id="KW-0472">Membrane</keyword>
<dbReference type="SMART" id="SM00326">
    <property type="entry name" value="SH3"/>
    <property type="match status" value="1"/>
</dbReference>
<dbReference type="InterPro" id="IPR040815">
    <property type="entry name" value="Nas2_N"/>
</dbReference>
<dbReference type="Proteomes" id="UP000887560">
    <property type="component" value="Unplaced"/>
</dbReference>
<dbReference type="WBParaSite" id="scf7180000422447.g8991">
    <property type="protein sequence ID" value="scf7180000422447.g8991"/>
    <property type="gene ID" value="scf7180000422447.g8991"/>
</dbReference>
<keyword evidence="16" id="KW-1185">Reference proteome</keyword>
<dbReference type="PROSITE" id="PS50002">
    <property type="entry name" value="SH3"/>
    <property type="match status" value="1"/>
</dbReference>
<dbReference type="InterPro" id="IPR036034">
    <property type="entry name" value="PDZ_sf"/>
</dbReference>
<dbReference type="GO" id="GO:0043113">
    <property type="term" value="P:receptor clustering"/>
    <property type="evidence" value="ECO:0007669"/>
    <property type="project" value="TreeGrafter"/>
</dbReference>
<evidence type="ECO:0000256" key="5">
    <source>
        <dbReference type="ARBA" id="ARBA00022443"/>
    </source>
</evidence>
<dbReference type="GO" id="GO:0098887">
    <property type="term" value="P:neurotransmitter receptor transport, endosome to postsynaptic membrane"/>
    <property type="evidence" value="ECO:0007669"/>
    <property type="project" value="TreeGrafter"/>
</dbReference>
<evidence type="ECO:0000259" key="13">
    <source>
        <dbReference type="PROSITE" id="PS50052"/>
    </source>
</evidence>
<dbReference type="CDD" id="cd11861">
    <property type="entry name" value="SH3_DLG-like"/>
    <property type="match status" value="1"/>
</dbReference>
<dbReference type="AlphaFoldDB" id="A0A915P3V9"/>
<dbReference type="Pfam" id="PF00018">
    <property type="entry name" value="SH3_1"/>
    <property type="match status" value="1"/>
</dbReference>
<evidence type="ECO:0000256" key="7">
    <source>
        <dbReference type="ARBA" id="ARBA00022737"/>
    </source>
</evidence>
<dbReference type="GO" id="GO:0005912">
    <property type="term" value="C:adherens junction"/>
    <property type="evidence" value="ECO:0007669"/>
    <property type="project" value="TreeGrafter"/>
</dbReference>
<dbReference type="InterPro" id="IPR015143">
    <property type="entry name" value="L27_1"/>
</dbReference>
<sequence length="1204" mass="135022">MTDEKKNQAKKLMKELDSIDEQIFDNELILKENNIGMNEPLVDDQDFPLSGIDIYAMAEIDRIIVAIHNQTSQNENSGNNEEESSVHRTSNKPIVQVDKVSPNSPAQKAGLREGDLIIQFGNLHADVFNKLDQLKEVVNNSKNKPIRITLLRGVKVFRLILTPQVWDGIGLVEAHRALEQLEAFHAALTRPSDSDLRCAIERVIGLFKTNLFQALLDIQDFYDNTLINERVPLDLKTLETKKLAEKWETNPPFSTGKSSIFGEGQQRRPPPPPIFPSTYAATSNGLPYTNGVGGGDTTEPLTTKTTSQHSYSYHEQSRHLTKDGWQTSEYKTKTLDTPGSFQTETVSNVGLIDDQGREWEIDDVVLEKNQFGLGFSISGGKDHSTGPEIRVTDISPGGAVARDGRIQVGDIILKVNTTETVAVQHQVAVDALKSSGSVVRLLVKRLKPPLATAETFRSSPIEPLSRISPVSLSASNFNIGTSPPIVPSHQQPIISEAIRDLERKPGVKRMELIKMLNADGRSKGLGFSIAGGVGNQHIPGDDGIFVTRIIEGSPAYFDGRLQKGDQILAVDNIIFNNVTHQFAVQTLKNTGERASLLYMKNPHPELPLDGRQLDESDRSRSLQTFETIGGGITSPTAADSHSIGGGFSSTTQQLKQPQFDVPRLVRLRKLDTGLGFNIVGGENEEPIYISHILPGGAADLNGNIKKGDVLLRVNDVDLSRATHAQAAQTLKAIPLYSEVQLLLKYRPIDFQNFEQKLERLKAEMILMQQQQLQQQPYIQQQQQQTDFYVRALFDNEPSRDTGLPHRSLSFRYGDILHVLNATDDDWWTARRVMDNLSGEEGPEGIIPSRKRVEKRERQRRKQVNFNAGSQSLGRNSTTSGASAAGLGGMEGRRGSRSQLSFSRKFPFVKSTEKLNEYNSDGAERRYRRLREKASATNYPSTSTADPSYIVSDSEANQNTRSRRNKRVEENEERSKEAQQKIKKRHSQHWNYALVDEPIHSYKIVQIKQISYIRPVIILGALKDRINDELVTQNPERFSSCVPHTSRPVRDGEVNGRDYYFVTKAEMERDIKNNLFIEAGQFQNNLYGTSIAAVREVADSGRHCILDVSGNAIRRLQDAARIYPISIFVKPFSYQQLRDWSDQQLTDEDALKQYERCQRQEQNFGDLFTSIITGQTADEIYARVLRIINEHSSNDIWVPTNEQLP</sequence>
<dbReference type="PROSITE" id="PS51022">
    <property type="entry name" value="L27"/>
    <property type="match status" value="1"/>
</dbReference>
<dbReference type="FunFam" id="3.30.63.10:FF:000002">
    <property type="entry name" value="Guanylate kinase 1"/>
    <property type="match status" value="1"/>
</dbReference>
<comment type="similarity">
    <text evidence="3">Belongs to the proteasome subunit p27 family.</text>
</comment>
<evidence type="ECO:0000259" key="14">
    <source>
        <dbReference type="PROSITE" id="PS50106"/>
    </source>
</evidence>
<dbReference type="PANTHER" id="PTHR23119:SF51">
    <property type="entry name" value="DISKS LARGE 1 TUMOR SUPPRESSOR PROTEIN"/>
    <property type="match status" value="1"/>
</dbReference>
<dbReference type="GO" id="GO:0045211">
    <property type="term" value="C:postsynaptic membrane"/>
    <property type="evidence" value="ECO:0007669"/>
    <property type="project" value="TreeGrafter"/>
</dbReference>
<protein>
    <submittedName>
        <fullName evidence="17">Uncharacterized protein</fullName>
    </submittedName>
</protein>
<evidence type="ECO:0000256" key="11">
    <source>
        <dbReference type="SAM" id="MobiDB-lite"/>
    </source>
</evidence>
<dbReference type="InterPro" id="IPR008145">
    <property type="entry name" value="GK/Ca_channel_bsu"/>
</dbReference>
<dbReference type="InterPro" id="IPR041489">
    <property type="entry name" value="PDZ_6"/>
</dbReference>
<dbReference type="InterPro" id="IPR050614">
    <property type="entry name" value="Synaptic_Scaffolding_LAP-MAGUK"/>
</dbReference>
<dbReference type="PANTHER" id="PTHR23119">
    <property type="entry name" value="DISCS LARGE"/>
    <property type="match status" value="1"/>
</dbReference>
<evidence type="ECO:0000256" key="3">
    <source>
        <dbReference type="ARBA" id="ARBA00005256"/>
    </source>
</evidence>
<evidence type="ECO:0000256" key="2">
    <source>
        <dbReference type="ARBA" id="ARBA00004236"/>
    </source>
</evidence>
<dbReference type="GO" id="GO:0016323">
    <property type="term" value="C:basolateral plasma membrane"/>
    <property type="evidence" value="ECO:0007669"/>
    <property type="project" value="TreeGrafter"/>
</dbReference>
<dbReference type="Pfam" id="PF18265">
    <property type="entry name" value="Nas2_N"/>
    <property type="match status" value="1"/>
</dbReference>
<dbReference type="Pfam" id="PF09058">
    <property type="entry name" value="L27_1"/>
    <property type="match status" value="1"/>
</dbReference>
<evidence type="ECO:0000256" key="8">
    <source>
        <dbReference type="ARBA" id="ARBA00023136"/>
    </source>
</evidence>
<evidence type="ECO:0000259" key="12">
    <source>
        <dbReference type="PROSITE" id="PS50002"/>
    </source>
</evidence>
<dbReference type="InterPro" id="IPR001478">
    <property type="entry name" value="PDZ"/>
</dbReference>
<dbReference type="InterPro" id="IPR027417">
    <property type="entry name" value="P-loop_NTPase"/>
</dbReference>
<dbReference type="GO" id="GO:0014069">
    <property type="term" value="C:postsynaptic density"/>
    <property type="evidence" value="ECO:0007669"/>
    <property type="project" value="TreeGrafter"/>
</dbReference>
<evidence type="ECO:0000259" key="15">
    <source>
        <dbReference type="PROSITE" id="PS51022"/>
    </source>
</evidence>
<dbReference type="Gene3D" id="3.40.50.300">
    <property type="entry name" value="P-loop containing nucleotide triphosphate hydrolases"/>
    <property type="match status" value="1"/>
</dbReference>
<feature type="compositionally biased region" description="Polar residues" evidence="11">
    <location>
        <begin position="864"/>
        <end position="875"/>
    </location>
</feature>
<dbReference type="InterPro" id="IPR001452">
    <property type="entry name" value="SH3_domain"/>
</dbReference>
<dbReference type="Pfam" id="PF00595">
    <property type="entry name" value="PDZ"/>
    <property type="match status" value="3"/>
</dbReference>
<keyword evidence="6" id="KW-1003">Cell membrane</keyword>
<evidence type="ECO:0000256" key="10">
    <source>
        <dbReference type="PROSITE-ProRule" id="PRU00192"/>
    </source>
</evidence>
<dbReference type="InterPro" id="IPR008144">
    <property type="entry name" value="Guanylate_kin-like_dom"/>
</dbReference>
<comment type="similarity">
    <text evidence="4">Belongs to the MAGUK family.</text>
</comment>
<dbReference type="Pfam" id="PF17820">
    <property type="entry name" value="PDZ_6"/>
    <property type="match status" value="1"/>
</dbReference>
<dbReference type="Pfam" id="PF00625">
    <property type="entry name" value="Guanylate_kin"/>
    <property type="match status" value="1"/>
</dbReference>
<organism evidence="16 17">
    <name type="scientific">Meloidogyne floridensis</name>
    <dbReference type="NCBI Taxonomy" id="298350"/>
    <lineage>
        <taxon>Eukaryota</taxon>
        <taxon>Metazoa</taxon>
        <taxon>Ecdysozoa</taxon>
        <taxon>Nematoda</taxon>
        <taxon>Chromadorea</taxon>
        <taxon>Rhabditida</taxon>
        <taxon>Tylenchina</taxon>
        <taxon>Tylenchomorpha</taxon>
        <taxon>Tylenchoidea</taxon>
        <taxon>Meloidogynidae</taxon>
        <taxon>Meloidogyninae</taxon>
        <taxon>Meloidogyne</taxon>
    </lineage>
</organism>
<evidence type="ECO:0000256" key="1">
    <source>
        <dbReference type="ARBA" id="ARBA00004170"/>
    </source>
</evidence>
<feature type="domain" description="SH3" evidence="12">
    <location>
        <begin position="784"/>
        <end position="856"/>
    </location>
</feature>
<keyword evidence="7" id="KW-0677">Repeat</keyword>
<dbReference type="PROSITE" id="PS00856">
    <property type="entry name" value="GUANYLATE_KINASE_1"/>
    <property type="match status" value="1"/>
</dbReference>
<evidence type="ECO:0000256" key="6">
    <source>
        <dbReference type="ARBA" id="ARBA00022475"/>
    </source>
</evidence>
<feature type="compositionally biased region" description="Basic and acidic residues" evidence="11">
    <location>
        <begin position="966"/>
        <end position="979"/>
    </location>
</feature>
<dbReference type="GO" id="GO:0019901">
    <property type="term" value="F:protein kinase binding"/>
    <property type="evidence" value="ECO:0007669"/>
    <property type="project" value="TreeGrafter"/>
</dbReference>
<dbReference type="Gene3D" id="6.10.140.1710">
    <property type="match status" value="1"/>
</dbReference>
<feature type="domain" description="Guanylate kinase-like" evidence="13">
    <location>
        <begin position="1012"/>
        <end position="1188"/>
    </location>
</feature>
<dbReference type="InterPro" id="IPR004172">
    <property type="entry name" value="L27_dom"/>
</dbReference>
<dbReference type="Gene3D" id="2.30.30.40">
    <property type="entry name" value="SH3 Domains"/>
    <property type="match status" value="1"/>
</dbReference>
<dbReference type="PROSITE" id="PS50052">
    <property type="entry name" value="GUANYLATE_KINASE_2"/>
    <property type="match status" value="1"/>
</dbReference>
<proteinExistence type="inferred from homology"/>
<reference evidence="17" key="1">
    <citation type="submission" date="2022-11" db="UniProtKB">
        <authorList>
            <consortium name="WormBaseParasite"/>
        </authorList>
    </citation>
    <scope>IDENTIFICATION</scope>
</reference>
<feature type="region of interest" description="Disordered" evidence="11">
    <location>
        <begin position="71"/>
        <end position="107"/>
    </location>
</feature>